<feature type="region of interest" description="Disordered" evidence="1">
    <location>
        <begin position="1"/>
        <end position="41"/>
    </location>
</feature>
<reference evidence="3" key="2">
    <citation type="submission" date="2025-08" db="UniProtKB">
        <authorList>
            <consortium name="RefSeq"/>
        </authorList>
    </citation>
    <scope>IDENTIFICATION</scope>
    <source>
        <tissue evidence="3">Leaf</tissue>
    </source>
</reference>
<organism evidence="2 3">
    <name type="scientific">Camelina sativa</name>
    <name type="common">False flax</name>
    <name type="synonym">Myagrum sativum</name>
    <dbReference type="NCBI Taxonomy" id="90675"/>
    <lineage>
        <taxon>Eukaryota</taxon>
        <taxon>Viridiplantae</taxon>
        <taxon>Streptophyta</taxon>
        <taxon>Embryophyta</taxon>
        <taxon>Tracheophyta</taxon>
        <taxon>Spermatophyta</taxon>
        <taxon>Magnoliopsida</taxon>
        <taxon>eudicotyledons</taxon>
        <taxon>Gunneridae</taxon>
        <taxon>Pentapetalae</taxon>
        <taxon>rosids</taxon>
        <taxon>malvids</taxon>
        <taxon>Brassicales</taxon>
        <taxon>Brassicaceae</taxon>
        <taxon>Camelineae</taxon>
        <taxon>Camelina</taxon>
    </lineage>
</organism>
<reference evidence="2" key="1">
    <citation type="journal article" date="2014" name="Nat. Commun.">
        <title>The emerging biofuel crop Camelina sativa retains a highly undifferentiated hexaploid genome structure.</title>
        <authorList>
            <person name="Kagale S."/>
            <person name="Koh C."/>
            <person name="Nixon J."/>
            <person name="Bollina V."/>
            <person name="Clarke W.E."/>
            <person name="Tuteja R."/>
            <person name="Spillane C."/>
            <person name="Robinson S.J."/>
            <person name="Links M.G."/>
            <person name="Clarke C."/>
            <person name="Higgins E.E."/>
            <person name="Huebert T."/>
            <person name="Sharpe A.G."/>
            <person name="Parkin I.A."/>
        </authorList>
    </citation>
    <scope>NUCLEOTIDE SEQUENCE [LARGE SCALE GENOMIC DNA]</scope>
    <source>
        <strain evidence="2">cv. DH55</strain>
    </source>
</reference>
<proteinExistence type="predicted"/>
<evidence type="ECO:0000313" key="2">
    <source>
        <dbReference type="Proteomes" id="UP000694864"/>
    </source>
</evidence>
<evidence type="ECO:0000313" key="3">
    <source>
        <dbReference type="RefSeq" id="XP_010432606.1"/>
    </source>
</evidence>
<dbReference type="GeneID" id="104716846"/>
<name>A0ABM0TWT7_CAMSA</name>
<protein>
    <submittedName>
        <fullName evidence="3">Uncharacterized protein LOC104716846</fullName>
    </submittedName>
</protein>
<keyword evidence="2" id="KW-1185">Reference proteome</keyword>
<dbReference type="RefSeq" id="XP_010432606.1">
    <property type="nucleotide sequence ID" value="XM_010434304.2"/>
</dbReference>
<accession>A0ABM0TWT7</accession>
<evidence type="ECO:0000256" key="1">
    <source>
        <dbReference type="SAM" id="MobiDB-lite"/>
    </source>
</evidence>
<dbReference type="Proteomes" id="UP000694864">
    <property type="component" value="Chromosome 10"/>
</dbReference>
<gene>
    <name evidence="3" type="primary">LOC104716846</name>
</gene>
<sequence length="65" mass="6692">MDKKDVSAKAGLVAQSSTSRSGTPPGPGNMVAPGLGGSAHIPREAFEANPKAYFDNLHAKEKANN</sequence>